<comment type="subunit">
    <text evidence="2">Homodimer.</text>
</comment>
<feature type="binding site" evidence="2">
    <location>
        <begin position="66"/>
        <end position="68"/>
    </location>
    <ligand>
        <name>substrate</name>
    </ligand>
</feature>
<reference evidence="3 4" key="1">
    <citation type="submission" date="2019-03" db="EMBL/GenBank/DDBJ databases">
        <title>Draft genome sequence data and analysis of a Fermenting Bacterium, Soehngenia longevitae strain 1933PT, isolated from petroleum reservoir in Azerbaijan.</title>
        <authorList>
            <person name="Grouzdev D.S."/>
            <person name="Bidzhieva S.K."/>
            <person name="Sokolova D.S."/>
            <person name="Tourova T.P."/>
            <person name="Poltaraus A.B."/>
            <person name="Nazina T.N."/>
        </authorList>
    </citation>
    <scope>NUCLEOTIDE SEQUENCE [LARGE SCALE GENOMIC DNA]</scope>
    <source>
        <strain evidence="3 4">1933P</strain>
    </source>
</reference>
<dbReference type="OrthoDB" id="4191603at2"/>
<dbReference type="AlphaFoldDB" id="A0A4Z0D5E0"/>
<comment type="function">
    <text evidence="2">Catalyzes the condensation of isopentenyl diphosphate (IPP) with allylic pyrophosphates generating different type of terpenoids.</text>
</comment>
<dbReference type="PANTHER" id="PTHR10291:SF0">
    <property type="entry name" value="DEHYDRODOLICHYL DIPHOSPHATE SYNTHASE 2"/>
    <property type="match status" value="1"/>
</dbReference>
<sequence>MNDDYKLNFEDIPSHVGIIMDGNGRWATEKGLPRYLGHQEGMKRVIDIVEAANDIGIKNLTLYAFSTENWKRSKIEIDTLMNLLVIFIRKELRRLVKNNIKINTLGDIDQLPSNALSEVKRAVEKTKDNKGMILNIALNYGSRKEIVDAIKKIIKDHDNGLINIDEINEQEFTKYLYTDGQPDPDLIIRTSGEKRLSNFLTFQSAYSELYFTDQYWPDFNKESFFLAIKDFQNRQRRFGGI</sequence>
<feature type="binding site" evidence="2">
    <location>
        <position position="38"/>
    </location>
    <ligand>
        <name>substrate</name>
    </ligand>
</feature>
<dbReference type="Pfam" id="PF01255">
    <property type="entry name" value="Prenyltransf"/>
    <property type="match status" value="1"/>
</dbReference>
<feature type="binding site" evidence="2">
    <location>
        <position position="26"/>
    </location>
    <ligand>
        <name>substrate</name>
    </ligand>
</feature>
<dbReference type="InterPro" id="IPR001441">
    <property type="entry name" value="UPP_synth-like"/>
</dbReference>
<proteinExistence type="inferred from homology"/>
<feature type="binding site" evidence="2">
    <location>
        <position position="21"/>
    </location>
    <ligand>
        <name>Mg(2+)</name>
        <dbReference type="ChEBI" id="CHEBI:18420"/>
    </ligand>
</feature>
<feature type="active site" evidence="2">
    <location>
        <position position="21"/>
    </location>
</feature>
<dbReference type="GO" id="GO:0016094">
    <property type="term" value="P:polyprenol biosynthetic process"/>
    <property type="evidence" value="ECO:0007669"/>
    <property type="project" value="TreeGrafter"/>
</dbReference>
<feature type="active site" description="Proton acceptor" evidence="2">
    <location>
        <position position="69"/>
    </location>
</feature>
<feature type="binding site" evidence="2">
    <location>
        <position position="208"/>
    </location>
    <ligand>
        <name>Mg(2+)</name>
        <dbReference type="ChEBI" id="CHEBI:18420"/>
    </ligand>
</feature>
<dbReference type="Proteomes" id="UP000298381">
    <property type="component" value="Unassembled WGS sequence"/>
</dbReference>
<dbReference type="PANTHER" id="PTHR10291">
    <property type="entry name" value="DEHYDRODOLICHYL DIPHOSPHATE SYNTHASE FAMILY MEMBER"/>
    <property type="match status" value="1"/>
</dbReference>
<evidence type="ECO:0000313" key="4">
    <source>
        <dbReference type="Proteomes" id="UP000298381"/>
    </source>
</evidence>
<evidence type="ECO:0000256" key="2">
    <source>
        <dbReference type="HAMAP-Rule" id="MF_01139"/>
    </source>
</evidence>
<feature type="binding site" evidence="2">
    <location>
        <begin position="22"/>
        <end position="25"/>
    </location>
    <ligand>
        <name>substrate</name>
    </ligand>
</feature>
<dbReference type="FunFam" id="3.40.1180.10:FF:000001">
    <property type="entry name" value="(2E,6E)-farnesyl-diphosphate-specific ditrans,polycis-undecaprenyl-diphosphate synthase"/>
    <property type="match status" value="1"/>
</dbReference>
<comment type="caution">
    <text evidence="3">The sequence shown here is derived from an EMBL/GenBank/DDBJ whole genome shotgun (WGS) entry which is preliminary data.</text>
</comment>
<dbReference type="GO" id="GO:0000287">
    <property type="term" value="F:magnesium ion binding"/>
    <property type="evidence" value="ECO:0007669"/>
    <property type="project" value="UniProtKB-UniRule"/>
</dbReference>
<feature type="binding site" evidence="2">
    <location>
        <position position="189"/>
    </location>
    <ligand>
        <name>substrate</name>
    </ligand>
</feature>
<dbReference type="InterPro" id="IPR036424">
    <property type="entry name" value="UPP_synth-like_sf"/>
</dbReference>
<keyword evidence="1 2" id="KW-0808">Transferase</keyword>
<dbReference type="CDD" id="cd00475">
    <property type="entry name" value="Cis_IPPS"/>
    <property type="match status" value="1"/>
</dbReference>
<dbReference type="EC" id="2.5.1.-" evidence="2"/>
<dbReference type="HAMAP" id="MF_01139">
    <property type="entry name" value="ISPT"/>
    <property type="match status" value="1"/>
</dbReference>
<dbReference type="EMBL" id="SRIB01000009">
    <property type="protein sequence ID" value="TFZ39842.1"/>
    <property type="molecule type" value="Genomic_DNA"/>
</dbReference>
<dbReference type="NCBIfam" id="NF011405">
    <property type="entry name" value="PRK14830.1"/>
    <property type="match status" value="1"/>
</dbReference>
<evidence type="ECO:0000256" key="1">
    <source>
        <dbReference type="ARBA" id="ARBA00022679"/>
    </source>
</evidence>
<feature type="binding site" evidence="2">
    <location>
        <position position="72"/>
    </location>
    <ligand>
        <name>substrate</name>
    </ligand>
</feature>
<keyword evidence="2" id="KW-0460">Magnesium</keyword>
<dbReference type="GO" id="GO:0045547">
    <property type="term" value="F:ditrans,polycis-polyprenyl diphosphate synthase [(2E,6E)-farnesyl diphosphate specific] activity"/>
    <property type="evidence" value="ECO:0007669"/>
    <property type="project" value="TreeGrafter"/>
</dbReference>
<organism evidence="3 4">
    <name type="scientific">Soehngenia longivitae</name>
    <dbReference type="NCBI Taxonomy" id="2562294"/>
    <lineage>
        <taxon>Bacteria</taxon>
        <taxon>Bacillati</taxon>
        <taxon>Bacillota</taxon>
        <taxon>Tissierellia</taxon>
        <taxon>Tissierellales</taxon>
        <taxon>Tissierellaceae</taxon>
        <taxon>Soehngenia</taxon>
    </lineage>
</organism>
<feature type="binding site" evidence="2">
    <location>
        <position position="70"/>
    </location>
    <ligand>
        <name>substrate</name>
    </ligand>
</feature>
<dbReference type="Gene3D" id="3.40.1180.10">
    <property type="entry name" value="Decaprenyl diphosphate synthase-like"/>
    <property type="match status" value="1"/>
</dbReference>
<keyword evidence="4" id="KW-1185">Reference proteome</keyword>
<evidence type="ECO:0000313" key="3">
    <source>
        <dbReference type="EMBL" id="TFZ39842.1"/>
    </source>
</evidence>
<comment type="cofactor">
    <cofactor evidence="2">
        <name>Mg(2+)</name>
        <dbReference type="ChEBI" id="CHEBI:18420"/>
    </cofactor>
    <text evidence="2">Binds 2 magnesium ions per subunit.</text>
</comment>
<keyword evidence="2" id="KW-0479">Metal-binding</keyword>
<accession>A0A4Z0D5E0</accession>
<dbReference type="NCBIfam" id="TIGR00055">
    <property type="entry name" value="uppS"/>
    <property type="match status" value="1"/>
</dbReference>
<protein>
    <recommendedName>
        <fullName evidence="2">Isoprenyl transferase</fullName>
        <ecNumber evidence="2">2.5.1.-</ecNumber>
    </recommendedName>
</protein>
<gene>
    <name evidence="3" type="ORF">E4100_07260</name>
</gene>
<feature type="binding site" evidence="2">
    <location>
        <begin position="195"/>
        <end position="197"/>
    </location>
    <ligand>
        <name>substrate</name>
    </ligand>
</feature>
<dbReference type="SUPFAM" id="SSF64005">
    <property type="entry name" value="Undecaprenyl diphosphate synthase"/>
    <property type="match status" value="1"/>
</dbReference>
<comment type="similarity">
    <text evidence="2">Belongs to the UPP synthase family.</text>
</comment>
<feature type="binding site" evidence="2">
    <location>
        <position position="34"/>
    </location>
    <ligand>
        <name>substrate</name>
    </ligand>
</feature>
<name>A0A4Z0D5E0_9FIRM</name>